<dbReference type="EMBL" id="JAELVF020000001">
    <property type="protein sequence ID" value="MBU7598889.1"/>
    <property type="molecule type" value="Genomic_DNA"/>
</dbReference>
<reference evidence="2" key="1">
    <citation type="submission" date="2021-06" db="EMBL/GenBank/DDBJ databases">
        <title>Sequencing of actinobacteria type strains.</title>
        <authorList>
            <person name="Nguyen G.-S."/>
            <person name="Wentzel A."/>
        </authorList>
    </citation>
    <scope>NUCLEOTIDE SEQUENCE</scope>
    <source>
        <strain evidence="2">P38-E01</strain>
    </source>
</reference>
<sequence length="124" mass="13162">MSTAEATVTDQTRHPTRVMVAATSYAVAALTQATACLGEAVAVAGPLHQQTESQSSPSLGHDHPVSDGLATIERTVATARQTLQHASQVVLHRYAQQLIAAPPPTLSRSTALQPPRHAPERRTR</sequence>
<keyword evidence="3" id="KW-1185">Reference proteome</keyword>
<gene>
    <name evidence="2" type="ORF">JGS22_015010</name>
</gene>
<feature type="region of interest" description="Disordered" evidence="1">
    <location>
        <begin position="100"/>
        <end position="124"/>
    </location>
</feature>
<organism evidence="2 3">
    <name type="scientific">Streptomyces tardus</name>
    <dbReference type="NCBI Taxonomy" id="2780544"/>
    <lineage>
        <taxon>Bacteria</taxon>
        <taxon>Bacillati</taxon>
        <taxon>Actinomycetota</taxon>
        <taxon>Actinomycetes</taxon>
        <taxon>Kitasatosporales</taxon>
        <taxon>Streptomycetaceae</taxon>
        <taxon>Streptomyces</taxon>
    </lineage>
</organism>
<dbReference type="Proteomes" id="UP000694501">
    <property type="component" value="Unassembled WGS sequence"/>
</dbReference>
<name>A0A949JHW0_9ACTN</name>
<evidence type="ECO:0000256" key="1">
    <source>
        <dbReference type="SAM" id="MobiDB-lite"/>
    </source>
</evidence>
<evidence type="ECO:0000313" key="3">
    <source>
        <dbReference type="Proteomes" id="UP000694501"/>
    </source>
</evidence>
<accession>A0A949JHW0</accession>
<protein>
    <submittedName>
        <fullName evidence="2">Uncharacterized protein</fullName>
    </submittedName>
</protein>
<comment type="caution">
    <text evidence="2">The sequence shown here is derived from an EMBL/GenBank/DDBJ whole genome shotgun (WGS) entry which is preliminary data.</text>
</comment>
<dbReference type="AlphaFoldDB" id="A0A949JHW0"/>
<evidence type="ECO:0000313" key="2">
    <source>
        <dbReference type="EMBL" id="MBU7598889.1"/>
    </source>
</evidence>
<feature type="compositionally biased region" description="Polar residues" evidence="1">
    <location>
        <begin position="48"/>
        <end position="58"/>
    </location>
</feature>
<dbReference type="RefSeq" id="WP_211041559.1">
    <property type="nucleotide sequence ID" value="NZ_JAELVF020000001.1"/>
</dbReference>
<feature type="region of interest" description="Disordered" evidence="1">
    <location>
        <begin position="47"/>
        <end position="68"/>
    </location>
</feature>
<proteinExistence type="predicted"/>